<dbReference type="OrthoDB" id="7021218at2"/>
<dbReference type="EMBL" id="FORG01000011">
    <property type="protein sequence ID" value="SFJ57950.1"/>
    <property type="molecule type" value="Genomic_DNA"/>
</dbReference>
<reference evidence="1 4" key="3">
    <citation type="journal article" date="2017" name="Nat. Microbiol.">
        <title>Natural product diversity associated with the nematode symbionts Photorhabdus and Xenorhabdus.</title>
        <authorList>
            <person name="Tobias N.J."/>
            <person name="Wolff H."/>
            <person name="Djahanschiri B."/>
            <person name="Grundmann F."/>
            <person name="Kronenwerth M."/>
            <person name="Shi Y.M."/>
            <person name="Simonyi S."/>
            <person name="Grun P."/>
            <person name="Shapiro-Ilan D."/>
            <person name="Pidot S.J."/>
            <person name="Stinear T.P."/>
            <person name="Ebersberger I."/>
            <person name="Bode H.B."/>
        </authorList>
    </citation>
    <scope>NUCLEOTIDE SEQUENCE [LARGE SCALE GENOMIC DNA]</scope>
    <source>
        <strain evidence="1 4">DSM 17908</strain>
    </source>
</reference>
<protein>
    <recommendedName>
        <fullName evidence="5">dTDP-4-dehydrorhamnose 3,5-epimerase</fullName>
    </recommendedName>
</protein>
<organism evidence="2 3">
    <name type="scientific">Xenorhabdus mauleonii</name>
    <dbReference type="NCBI Taxonomy" id="351675"/>
    <lineage>
        <taxon>Bacteria</taxon>
        <taxon>Pseudomonadati</taxon>
        <taxon>Pseudomonadota</taxon>
        <taxon>Gammaproteobacteria</taxon>
        <taxon>Enterobacterales</taxon>
        <taxon>Morganellaceae</taxon>
        <taxon>Xenorhabdus</taxon>
    </lineage>
</organism>
<sequence length="435" mass="48758">MTIKHLFEPLSLPDDCQQVLTSIDGLCFVSNYLLESQAPESHPEIKILSNTGSIIGHFVTHGIGFKYSTFEVHVGRLDRLTFHSSTSKNITGYFIDCRRNSPSRGRRLSMEFTTSTWRKLIIPCGVAHTFENIEGVVTRNDLTLFADASNPTWNLLNDVQFFPCTTEGISNAPEFDVNTMEIPLTASTMFYGVQRQLLKGGQPRLSSEIQATIAGKDIRLVLSSSQDSSATAQLPSIENGPIGCYFSLNSFSSIAEASWMIIPTTESCVADWVIIDMEAEESVWFSYHTRQTVFHTFLDREGSAIILEVADLRVGSSTFGRRAVCRFTSNPRFHIRIPSGVAYRYTAAGLHAVRVEYDMFIDSNEPRFDLPPMGADRVNLPAEMLDTADGVNPPNLPLPASVLQMMARYEYETTELNWEKDLQAERVRLRNAILR</sequence>
<dbReference type="STRING" id="351675.SAMN05421680_111111"/>
<dbReference type="AlphaFoldDB" id="A0A1I3SHN7"/>
<dbReference type="Proteomes" id="UP000198919">
    <property type="component" value="Unassembled WGS sequence"/>
</dbReference>
<evidence type="ECO:0000313" key="1">
    <source>
        <dbReference type="EMBL" id="PHM39183.1"/>
    </source>
</evidence>
<dbReference type="InterPro" id="IPR014710">
    <property type="entry name" value="RmlC-like_jellyroll"/>
</dbReference>
<keyword evidence="4" id="KW-1185">Reference proteome</keyword>
<dbReference type="Gene3D" id="2.60.120.10">
    <property type="entry name" value="Jelly Rolls"/>
    <property type="match status" value="1"/>
</dbReference>
<dbReference type="EMBL" id="NITY01000012">
    <property type="protein sequence ID" value="PHM39183.1"/>
    <property type="molecule type" value="Genomic_DNA"/>
</dbReference>
<dbReference type="Proteomes" id="UP000224607">
    <property type="component" value="Unassembled WGS sequence"/>
</dbReference>
<dbReference type="RefSeq" id="WP_092511353.1">
    <property type="nucleotide sequence ID" value="NZ_CAWNQB010000004.1"/>
</dbReference>
<accession>A0A1I3SHN7</accession>
<dbReference type="SUPFAM" id="SSF51182">
    <property type="entry name" value="RmlC-like cupins"/>
    <property type="match status" value="2"/>
</dbReference>
<reference evidence="3" key="2">
    <citation type="submission" date="2016-10" db="EMBL/GenBank/DDBJ databases">
        <authorList>
            <person name="Varghese N."/>
            <person name="Submissions S."/>
        </authorList>
    </citation>
    <scope>NUCLEOTIDE SEQUENCE [LARGE SCALE GENOMIC DNA]</scope>
    <source>
        <strain evidence="3">DSM 17908</strain>
    </source>
</reference>
<gene>
    <name evidence="2" type="ORF">SAMN05421680_111111</name>
    <name evidence="1" type="ORF">Xmau_03090</name>
</gene>
<reference evidence="2" key="1">
    <citation type="submission" date="2016-10" db="EMBL/GenBank/DDBJ databases">
        <authorList>
            <person name="de Groot N.N."/>
        </authorList>
    </citation>
    <scope>NUCLEOTIDE SEQUENCE [LARGE SCALE GENOMIC DNA]</scope>
    <source>
        <strain evidence="2">DSM 17908</strain>
    </source>
</reference>
<name>A0A1I3SHN7_9GAMM</name>
<evidence type="ECO:0008006" key="5">
    <source>
        <dbReference type="Google" id="ProtNLM"/>
    </source>
</evidence>
<evidence type="ECO:0000313" key="2">
    <source>
        <dbReference type="EMBL" id="SFJ57950.1"/>
    </source>
</evidence>
<proteinExistence type="predicted"/>
<evidence type="ECO:0000313" key="4">
    <source>
        <dbReference type="Proteomes" id="UP000224607"/>
    </source>
</evidence>
<evidence type="ECO:0000313" key="3">
    <source>
        <dbReference type="Proteomes" id="UP000198919"/>
    </source>
</evidence>
<dbReference type="InterPro" id="IPR011051">
    <property type="entry name" value="RmlC_Cupin_sf"/>
</dbReference>